<evidence type="ECO:0000313" key="2">
    <source>
        <dbReference type="Proteomes" id="UP001281003"/>
    </source>
</evidence>
<organism evidence="1 2">
    <name type="scientific">Sordaria brevicollis</name>
    <dbReference type="NCBI Taxonomy" id="83679"/>
    <lineage>
        <taxon>Eukaryota</taxon>
        <taxon>Fungi</taxon>
        <taxon>Dikarya</taxon>
        <taxon>Ascomycota</taxon>
        <taxon>Pezizomycotina</taxon>
        <taxon>Sordariomycetes</taxon>
        <taxon>Sordariomycetidae</taxon>
        <taxon>Sordariales</taxon>
        <taxon>Sordariaceae</taxon>
        <taxon>Sordaria</taxon>
    </lineage>
</organism>
<protein>
    <submittedName>
        <fullName evidence="1">Uncharacterized protein</fullName>
    </submittedName>
</protein>
<reference evidence="1" key="1">
    <citation type="journal article" date="2023" name="Mol. Phylogenet. Evol.">
        <title>Genome-scale phylogeny and comparative genomics of the fungal order Sordariales.</title>
        <authorList>
            <person name="Hensen N."/>
            <person name="Bonometti L."/>
            <person name="Westerberg I."/>
            <person name="Brannstrom I.O."/>
            <person name="Guillou S."/>
            <person name="Cros-Aarteil S."/>
            <person name="Calhoun S."/>
            <person name="Haridas S."/>
            <person name="Kuo A."/>
            <person name="Mondo S."/>
            <person name="Pangilinan J."/>
            <person name="Riley R."/>
            <person name="LaButti K."/>
            <person name="Andreopoulos B."/>
            <person name="Lipzen A."/>
            <person name="Chen C."/>
            <person name="Yan M."/>
            <person name="Daum C."/>
            <person name="Ng V."/>
            <person name="Clum A."/>
            <person name="Steindorff A."/>
            <person name="Ohm R.A."/>
            <person name="Martin F."/>
            <person name="Silar P."/>
            <person name="Natvig D.O."/>
            <person name="Lalanne C."/>
            <person name="Gautier V."/>
            <person name="Ament-Velasquez S.L."/>
            <person name="Kruys A."/>
            <person name="Hutchinson M.I."/>
            <person name="Powell A.J."/>
            <person name="Barry K."/>
            <person name="Miller A.N."/>
            <person name="Grigoriev I.V."/>
            <person name="Debuchy R."/>
            <person name="Gladieux P."/>
            <person name="Hiltunen Thoren M."/>
            <person name="Johannesson H."/>
        </authorList>
    </citation>
    <scope>NUCLEOTIDE SEQUENCE</scope>
    <source>
        <strain evidence="1">FGSC 1904</strain>
    </source>
</reference>
<accession>A0AAE0UCI4</accession>
<reference evidence="1" key="2">
    <citation type="submission" date="2023-07" db="EMBL/GenBank/DDBJ databases">
        <authorList>
            <consortium name="Lawrence Berkeley National Laboratory"/>
            <person name="Haridas S."/>
            <person name="Hensen N."/>
            <person name="Bonometti L."/>
            <person name="Westerberg I."/>
            <person name="Brannstrom I.O."/>
            <person name="Guillou S."/>
            <person name="Cros-Aarteil S."/>
            <person name="Calhoun S."/>
            <person name="Kuo A."/>
            <person name="Mondo S."/>
            <person name="Pangilinan J."/>
            <person name="Riley R."/>
            <person name="LaButti K."/>
            <person name="Andreopoulos B."/>
            <person name="Lipzen A."/>
            <person name="Chen C."/>
            <person name="Yanf M."/>
            <person name="Daum C."/>
            <person name="Ng V."/>
            <person name="Clum A."/>
            <person name="Steindorff A."/>
            <person name="Ohm R."/>
            <person name="Martin F."/>
            <person name="Silar P."/>
            <person name="Natvig D."/>
            <person name="Lalanne C."/>
            <person name="Gautier V."/>
            <person name="Ament-velasquez S.L."/>
            <person name="Kruys A."/>
            <person name="Hutchinson M.I."/>
            <person name="Powell A.J."/>
            <person name="Barry K."/>
            <person name="Miller A.N."/>
            <person name="Grigoriev I.V."/>
            <person name="Debuchy R."/>
            <person name="Gladieux P."/>
            <person name="Thoren M.H."/>
            <person name="Johannesson H."/>
        </authorList>
    </citation>
    <scope>NUCLEOTIDE SEQUENCE</scope>
    <source>
        <strain evidence="1">FGSC 1904</strain>
    </source>
</reference>
<keyword evidence="2" id="KW-1185">Reference proteome</keyword>
<comment type="caution">
    <text evidence="1">The sequence shown here is derived from an EMBL/GenBank/DDBJ whole genome shotgun (WGS) entry which is preliminary data.</text>
</comment>
<dbReference type="AlphaFoldDB" id="A0AAE0UCI4"/>
<name>A0AAE0UCI4_SORBR</name>
<dbReference type="EMBL" id="JAUTDP010000006">
    <property type="protein sequence ID" value="KAK3398725.1"/>
    <property type="molecule type" value="Genomic_DNA"/>
</dbReference>
<sequence>PIYPLLIILFKTERFSQESLKHRDFEHAQHFKLEQTGKIFRKWARKNISHLRETARNLEYESEVHDPRY</sequence>
<evidence type="ECO:0000313" key="1">
    <source>
        <dbReference type="EMBL" id="KAK3398725.1"/>
    </source>
</evidence>
<gene>
    <name evidence="1" type="ORF">B0T20DRAFT_353617</name>
</gene>
<proteinExistence type="predicted"/>
<dbReference type="Proteomes" id="UP001281003">
    <property type="component" value="Unassembled WGS sequence"/>
</dbReference>
<feature type="non-terminal residue" evidence="1">
    <location>
        <position position="1"/>
    </location>
</feature>